<reference evidence="2" key="1">
    <citation type="submission" date="2021-03" db="EMBL/GenBank/DDBJ databases">
        <authorList>
            <person name="Ping X."/>
        </authorList>
    </citation>
    <scope>NUCLEOTIDE SEQUENCE</scope>
    <source>
        <strain evidence="2">E313</strain>
    </source>
</reference>
<proteinExistence type="predicted"/>
<feature type="signal peptide" evidence="1">
    <location>
        <begin position="1"/>
        <end position="18"/>
    </location>
</feature>
<sequence>MKKLSFIFLMLFSITLFANNSNPLVKKDLNPEKNLDSIEIIDSTKILDPTEDCDCQLEITEKDGYWQVSCYATAFNTITKEYHKVNSIGTGETKEEATQRCYSNALFWLNLLIE</sequence>
<reference evidence="2" key="2">
    <citation type="submission" date="2021-10" db="EMBL/GenBank/DDBJ databases">
        <title>Genome of Winogradskyella sp. E313.</title>
        <authorList>
            <person name="Zhou Y."/>
        </authorList>
    </citation>
    <scope>NUCLEOTIDE SEQUENCE</scope>
    <source>
        <strain evidence="2">E313</strain>
    </source>
</reference>
<dbReference type="RefSeq" id="WP_227478153.1">
    <property type="nucleotide sequence ID" value="NZ_JAFMPT010000049.1"/>
</dbReference>
<evidence type="ECO:0000256" key="1">
    <source>
        <dbReference type="SAM" id="SignalP"/>
    </source>
</evidence>
<feature type="chain" id="PRO_5045640624" evidence="1">
    <location>
        <begin position="19"/>
        <end position="114"/>
    </location>
</feature>
<dbReference type="EMBL" id="JAFMPT010000049">
    <property type="protein sequence ID" value="MCC1485662.1"/>
    <property type="molecule type" value="Genomic_DNA"/>
</dbReference>
<dbReference type="Proteomes" id="UP000778797">
    <property type="component" value="Unassembled WGS sequence"/>
</dbReference>
<evidence type="ECO:0000313" key="3">
    <source>
        <dbReference type="Proteomes" id="UP000778797"/>
    </source>
</evidence>
<protein>
    <submittedName>
        <fullName evidence="2">Uncharacterized protein</fullName>
    </submittedName>
</protein>
<organism evidence="2 3">
    <name type="scientific">Winogradskyella immobilis</name>
    <dbReference type="NCBI Taxonomy" id="2816852"/>
    <lineage>
        <taxon>Bacteria</taxon>
        <taxon>Pseudomonadati</taxon>
        <taxon>Bacteroidota</taxon>
        <taxon>Flavobacteriia</taxon>
        <taxon>Flavobacteriales</taxon>
        <taxon>Flavobacteriaceae</taxon>
        <taxon>Winogradskyella</taxon>
    </lineage>
</organism>
<comment type="caution">
    <text evidence="2">The sequence shown here is derived from an EMBL/GenBank/DDBJ whole genome shotgun (WGS) entry which is preliminary data.</text>
</comment>
<name>A0ABS8ES17_9FLAO</name>
<gene>
    <name evidence="2" type="ORF">J1C55_13765</name>
</gene>
<evidence type="ECO:0000313" key="2">
    <source>
        <dbReference type="EMBL" id="MCC1485662.1"/>
    </source>
</evidence>
<keyword evidence="1" id="KW-0732">Signal</keyword>
<keyword evidence="3" id="KW-1185">Reference proteome</keyword>
<accession>A0ABS8ES17</accession>